<dbReference type="OrthoDB" id="6675168at2759"/>
<protein>
    <recommendedName>
        <fullName evidence="2">PiggyBac transposable element-derived protein domain-containing protein</fullName>
    </recommendedName>
</protein>
<accession>A0A8K0GCC4</accession>
<gene>
    <name evidence="3" type="ORF">ILUMI_13069</name>
</gene>
<keyword evidence="4" id="KW-1185">Reference proteome</keyword>
<organism evidence="3 4">
    <name type="scientific">Ignelater luminosus</name>
    <name type="common">Cucubano</name>
    <name type="synonym">Pyrophorus luminosus</name>
    <dbReference type="NCBI Taxonomy" id="2038154"/>
    <lineage>
        <taxon>Eukaryota</taxon>
        <taxon>Metazoa</taxon>
        <taxon>Ecdysozoa</taxon>
        <taxon>Arthropoda</taxon>
        <taxon>Hexapoda</taxon>
        <taxon>Insecta</taxon>
        <taxon>Pterygota</taxon>
        <taxon>Neoptera</taxon>
        <taxon>Endopterygota</taxon>
        <taxon>Coleoptera</taxon>
        <taxon>Polyphaga</taxon>
        <taxon>Elateriformia</taxon>
        <taxon>Elateroidea</taxon>
        <taxon>Elateridae</taxon>
        <taxon>Agrypninae</taxon>
        <taxon>Pyrophorini</taxon>
        <taxon>Ignelater</taxon>
    </lineage>
</organism>
<name>A0A8K0GCC4_IGNLU</name>
<feature type="region of interest" description="Disordered" evidence="1">
    <location>
        <begin position="1"/>
        <end position="98"/>
    </location>
</feature>
<dbReference type="InterPro" id="IPR052638">
    <property type="entry name" value="PiggyBac_TE-derived"/>
</dbReference>
<feature type="compositionally biased region" description="Basic and acidic residues" evidence="1">
    <location>
        <begin position="82"/>
        <end position="93"/>
    </location>
</feature>
<evidence type="ECO:0000313" key="4">
    <source>
        <dbReference type="Proteomes" id="UP000801492"/>
    </source>
</evidence>
<evidence type="ECO:0000256" key="1">
    <source>
        <dbReference type="SAM" id="MobiDB-lite"/>
    </source>
</evidence>
<dbReference type="GO" id="GO:0043565">
    <property type="term" value="F:sequence-specific DNA binding"/>
    <property type="evidence" value="ECO:0007669"/>
    <property type="project" value="TreeGrafter"/>
</dbReference>
<dbReference type="PANTHER" id="PTHR47055:SF3">
    <property type="entry name" value="PHORBOL-ESTER_DAG-TYPE DOMAIN-CONTAINING PROTEIN"/>
    <property type="match status" value="1"/>
</dbReference>
<comment type="caution">
    <text evidence="3">The sequence shown here is derived from an EMBL/GenBank/DDBJ whole genome shotgun (WGS) entry which is preliminary data.</text>
</comment>
<sequence length="332" mass="37735">MNHSHRRHPPSGNFLDGDSESSDNESQSDNFVNRFSSRILKEPAKAQIVVEKKTESSDEEIDDEEDKDYEPIGRRGKSLRLSRSDDKSDKDNANDPTSNFGVSVGELKVFYAILMVSGYSPKPHNSNLDANNKFAKIRPLTKHLNEKFIIYVPPHKSIDIDESMVSCYSHRSCKQRIQGKPIRHGFKFWSINLSNAYVITTKPYQGRATTLDYSELGLGASVVTTFAEKLKHQYPDRHHYICIDRLPLVRKMTEFGFGCTDEEEIDDNAVGEINGLPNDLPGTFEILGPIDVDEIDVNNQSEKHIGNLSNNNDNKDQLMRKKIAKSYEYSFK</sequence>
<proteinExistence type="predicted"/>
<reference evidence="3" key="1">
    <citation type="submission" date="2019-08" db="EMBL/GenBank/DDBJ databases">
        <title>The genome of the North American firefly Photinus pyralis.</title>
        <authorList>
            <consortium name="Photinus pyralis genome working group"/>
            <person name="Fallon T.R."/>
            <person name="Sander Lower S.E."/>
            <person name="Weng J.-K."/>
        </authorList>
    </citation>
    <scope>NUCLEOTIDE SEQUENCE</scope>
    <source>
        <strain evidence="3">TRF0915ILg1</strain>
        <tissue evidence="3">Whole body</tissue>
    </source>
</reference>
<dbReference type="AlphaFoldDB" id="A0A8K0GCC4"/>
<dbReference type="PANTHER" id="PTHR47055">
    <property type="entry name" value="DDE_TNP_1_7 DOMAIN-CONTAINING PROTEIN"/>
    <property type="match status" value="1"/>
</dbReference>
<dbReference type="EMBL" id="VTPC01008247">
    <property type="protein sequence ID" value="KAF2893113.1"/>
    <property type="molecule type" value="Genomic_DNA"/>
</dbReference>
<dbReference type="Proteomes" id="UP000801492">
    <property type="component" value="Unassembled WGS sequence"/>
</dbReference>
<feature type="domain" description="PiggyBac transposable element-derived protein" evidence="2">
    <location>
        <begin position="127"/>
        <end position="239"/>
    </location>
</feature>
<feature type="compositionally biased region" description="Basic and acidic residues" evidence="1">
    <location>
        <begin position="39"/>
        <end position="56"/>
    </location>
</feature>
<dbReference type="Pfam" id="PF13843">
    <property type="entry name" value="DDE_Tnp_1_7"/>
    <property type="match status" value="1"/>
</dbReference>
<evidence type="ECO:0000259" key="2">
    <source>
        <dbReference type="Pfam" id="PF13843"/>
    </source>
</evidence>
<evidence type="ECO:0000313" key="3">
    <source>
        <dbReference type="EMBL" id="KAF2893113.1"/>
    </source>
</evidence>
<dbReference type="InterPro" id="IPR029526">
    <property type="entry name" value="PGBD"/>
</dbReference>
<feature type="compositionally biased region" description="Acidic residues" evidence="1">
    <location>
        <begin position="57"/>
        <end position="68"/>
    </location>
</feature>